<sequence>MNKRIEAHLVVAVPAGKEEDLPLPVFSRVKDVVAASAEGAEGRRVRNGSALSERAEEEQQENARTTRGKTSWHSLSTLGGREEGGRPRDRHQKPSTSIRFASLIEITFGFRLSELRGVRVMGSTGEPERKRRHFGPISPTSAGATKKQPFSPRSDDKKLDVAVLKYKNQKLSEQLEAQKFEYLALGNKFHQFKEKQKTHEDTLLLVNNNWERLLCDLDSLSTSASGSTCAYHLKHSHLSNDGASFSIEEDFLRRLLETGATECSENASPTSNQDDVQATPLATKSILKNLLSLLNGVWHVNEVFSAACLSTIPEDEPGRKLLKIIQDLEVEVRNFLMAVGDLHLKHRSVADDLLNHQDVDLINKAECKRLAEELASTVAELEESNCRISKLKLHKGTTQNSHFLFPNFGNKQVARDKVKDAKKDMQYMESSLKELTVLVSSRLEDIKKLHEERIDILRKIADMRNALMDFKKISSSKTFVLLSDHLKTSKEEMDQCRVSLEKLQVVEKDSFIWWEKEVNWKHEIADIGRTISFLSESRIAELEQSLRKLADERVMLESKLEAATRGSSRKEIIQEFKALVASLPKSMEIVQNEIDQKKEATINLHSLRAEVQCLSSMLHRKENEIKTLFNNSSQQLSEIKQLHTTVQDLRDTNYELKLFLEMYRRESTDSRDLIVSKDNEYEAWAHVHTLKSSLDEHNLELRVKAAIEAEATSLKMLTSAEAEIDELRQMLETCERDMSRLSEILKSKHEEGRTYLSEIECIGQSYEDMQTQNQHLLHQIIERDDYNIKVIIIDLVFFLHYPQCMNSQICFGELPDCIPYLIWFHADFLVMEGVKEKQMQEALRLEIQTMNRKLQQAKLLMDSYDLKASKMDEQLKMWSEQVGKLAEDARQGGATFEHTKKRLLDAQMEAQKLRQLLDGVQDKVEGSRLEVANLLIEIEKERYNKKRTEESLEVMTRKAASLRAQTKGSVLEKLRQEVKEYRGILKCSICLDRQKEVVIAKCYHLFCHQCVQRTVSNRQRKCPTCGASFSPNDVKPIYI</sequence>
<dbReference type="PANTHER" id="PTHR23163:SF0">
    <property type="entry name" value="E3 UBIQUITIN-PROTEIN LIGASE BRE1"/>
    <property type="match status" value="1"/>
</dbReference>
<feature type="domain" description="RING-type" evidence="17">
    <location>
        <begin position="987"/>
        <end position="1025"/>
    </location>
</feature>
<dbReference type="SMART" id="SM00184">
    <property type="entry name" value="RING"/>
    <property type="match status" value="1"/>
</dbReference>
<dbReference type="PROSITE" id="PS00518">
    <property type="entry name" value="ZF_RING_1"/>
    <property type="match status" value="1"/>
</dbReference>
<feature type="region of interest" description="Disordered" evidence="16">
    <location>
        <begin position="38"/>
        <end position="96"/>
    </location>
</feature>
<evidence type="ECO:0000256" key="11">
    <source>
        <dbReference type="ARBA" id="ARBA00023054"/>
    </source>
</evidence>
<feature type="coiled-coil region" evidence="15">
    <location>
        <begin position="539"/>
        <end position="566"/>
    </location>
</feature>
<dbReference type="Proteomes" id="UP000734854">
    <property type="component" value="Unassembled WGS sequence"/>
</dbReference>
<dbReference type="GO" id="GO:0033503">
    <property type="term" value="C:HULC complex"/>
    <property type="evidence" value="ECO:0007669"/>
    <property type="project" value="TreeGrafter"/>
</dbReference>
<dbReference type="FunFam" id="3.30.40.10:FF:000414">
    <property type="entry name" value="E3 ubiquitin protein ligase"/>
    <property type="match status" value="1"/>
</dbReference>
<dbReference type="GO" id="GO:0016567">
    <property type="term" value="P:protein ubiquitination"/>
    <property type="evidence" value="ECO:0007669"/>
    <property type="project" value="UniProtKB-UniRule"/>
</dbReference>
<feature type="coiled-coil region" evidence="15">
    <location>
        <begin position="840"/>
        <end position="867"/>
    </location>
</feature>
<dbReference type="CDD" id="cd16499">
    <property type="entry name" value="RING-HC_Bre1-like"/>
    <property type="match status" value="1"/>
</dbReference>
<gene>
    <name evidence="18" type="ORF">ZIOFF_025894</name>
</gene>
<evidence type="ECO:0000256" key="6">
    <source>
        <dbReference type="ARBA" id="ARBA00022723"/>
    </source>
</evidence>
<evidence type="ECO:0000256" key="1">
    <source>
        <dbReference type="ARBA" id="ARBA00000900"/>
    </source>
</evidence>
<keyword evidence="5 14" id="KW-0808">Transferase</keyword>
<evidence type="ECO:0000256" key="16">
    <source>
        <dbReference type="SAM" id="MobiDB-lite"/>
    </source>
</evidence>
<feature type="coiled-coil region" evidence="15">
    <location>
        <begin position="590"/>
        <end position="624"/>
    </location>
</feature>
<evidence type="ECO:0000256" key="4">
    <source>
        <dbReference type="ARBA" id="ARBA00005555"/>
    </source>
</evidence>
<dbReference type="Gene3D" id="3.30.40.10">
    <property type="entry name" value="Zinc/RING finger domain, C3HC4 (zinc finger)"/>
    <property type="match status" value="1"/>
</dbReference>
<dbReference type="EC" id="2.3.2.27" evidence="14"/>
<keyword evidence="8 14" id="KW-0833">Ubl conjugation pathway</keyword>
<feature type="region of interest" description="Disordered" evidence="16">
    <location>
        <begin position="123"/>
        <end position="155"/>
    </location>
</feature>
<evidence type="ECO:0000259" key="17">
    <source>
        <dbReference type="PROSITE" id="PS50089"/>
    </source>
</evidence>
<feature type="coiled-coil region" evidence="15">
    <location>
        <begin position="903"/>
        <end position="965"/>
    </location>
</feature>
<evidence type="ECO:0000256" key="3">
    <source>
        <dbReference type="ARBA" id="ARBA00004906"/>
    </source>
</evidence>
<comment type="pathway">
    <text evidence="3 14">Protein modification; protein ubiquitination.</text>
</comment>
<keyword evidence="7 13" id="KW-0863">Zinc-finger</keyword>
<name>A0A8J5HFX3_ZINOF</name>
<feature type="coiled-coil region" evidence="15">
    <location>
        <begin position="717"/>
        <end position="751"/>
    </location>
</feature>
<dbReference type="PANTHER" id="PTHR23163">
    <property type="entry name" value="RING FINGER PROTEIN-RELATED"/>
    <property type="match status" value="1"/>
</dbReference>
<evidence type="ECO:0000313" key="19">
    <source>
        <dbReference type="Proteomes" id="UP000734854"/>
    </source>
</evidence>
<keyword evidence="19" id="KW-1185">Reference proteome</keyword>
<evidence type="ECO:0000256" key="2">
    <source>
        <dbReference type="ARBA" id="ARBA00004123"/>
    </source>
</evidence>
<dbReference type="InterPro" id="IPR013083">
    <property type="entry name" value="Znf_RING/FYVE/PHD"/>
</dbReference>
<dbReference type="Pfam" id="PF00097">
    <property type="entry name" value="zf-C3HC4"/>
    <property type="match status" value="1"/>
</dbReference>
<dbReference type="InterPro" id="IPR013956">
    <property type="entry name" value="E3_ubiquit_lig_Bre1"/>
</dbReference>
<evidence type="ECO:0000256" key="15">
    <source>
        <dbReference type="SAM" id="Coils"/>
    </source>
</evidence>
<evidence type="ECO:0000256" key="14">
    <source>
        <dbReference type="RuleBase" id="RU365038"/>
    </source>
</evidence>
<keyword evidence="6 14" id="KW-0479">Metal-binding</keyword>
<comment type="similarity">
    <text evidence="4 14">Belongs to the BRE1 family.</text>
</comment>
<dbReference type="EMBL" id="JACMSC010000007">
    <property type="protein sequence ID" value="KAG6515480.1"/>
    <property type="molecule type" value="Genomic_DNA"/>
</dbReference>
<organism evidence="18 19">
    <name type="scientific">Zingiber officinale</name>
    <name type="common">Ginger</name>
    <name type="synonym">Amomum zingiber</name>
    <dbReference type="NCBI Taxonomy" id="94328"/>
    <lineage>
        <taxon>Eukaryota</taxon>
        <taxon>Viridiplantae</taxon>
        <taxon>Streptophyta</taxon>
        <taxon>Embryophyta</taxon>
        <taxon>Tracheophyta</taxon>
        <taxon>Spermatophyta</taxon>
        <taxon>Magnoliopsida</taxon>
        <taxon>Liliopsida</taxon>
        <taxon>Zingiberales</taxon>
        <taxon>Zingiberaceae</taxon>
        <taxon>Zingiber</taxon>
    </lineage>
</organism>
<keyword evidence="10 14" id="KW-0156">Chromatin regulator</keyword>
<dbReference type="SUPFAM" id="SSF57850">
    <property type="entry name" value="RING/U-box"/>
    <property type="match status" value="1"/>
</dbReference>
<keyword evidence="11 14" id="KW-0175">Coiled coil</keyword>
<dbReference type="GO" id="GO:0006950">
    <property type="term" value="P:response to stress"/>
    <property type="evidence" value="ECO:0007669"/>
    <property type="project" value="UniProtKB-ARBA"/>
</dbReference>
<comment type="caution">
    <text evidence="18">The sequence shown here is derived from an EMBL/GenBank/DDBJ whole genome shotgun (WGS) entry which is preliminary data.</text>
</comment>
<dbReference type="GO" id="GO:0006325">
    <property type="term" value="P:chromatin organization"/>
    <property type="evidence" value="ECO:0007669"/>
    <property type="project" value="UniProtKB-KW"/>
</dbReference>
<evidence type="ECO:0000313" key="18">
    <source>
        <dbReference type="EMBL" id="KAG6515480.1"/>
    </source>
</evidence>
<dbReference type="InterPro" id="IPR017907">
    <property type="entry name" value="Znf_RING_CS"/>
</dbReference>
<evidence type="ECO:0000256" key="5">
    <source>
        <dbReference type="ARBA" id="ARBA00022679"/>
    </source>
</evidence>
<protein>
    <recommendedName>
        <fullName evidence="14">E3 ubiquitin protein ligase</fullName>
        <ecNumber evidence="14">2.3.2.27</ecNumber>
    </recommendedName>
</protein>
<dbReference type="GO" id="GO:0061630">
    <property type="term" value="F:ubiquitin protein ligase activity"/>
    <property type="evidence" value="ECO:0007669"/>
    <property type="project" value="UniProtKB-EC"/>
</dbReference>
<dbReference type="UniPathway" id="UPA00143"/>
<dbReference type="GO" id="GO:0005634">
    <property type="term" value="C:nucleus"/>
    <property type="evidence" value="ECO:0007669"/>
    <property type="project" value="UniProtKB-SubCell"/>
</dbReference>
<evidence type="ECO:0000256" key="8">
    <source>
        <dbReference type="ARBA" id="ARBA00022786"/>
    </source>
</evidence>
<feature type="compositionally biased region" description="Polar residues" evidence="16">
    <location>
        <begin position="68"/>
        <end position="77"/>
    </location>
</feature>
<accession>A0A8J5HFX3</accession>
<evidence type="ECO:0000256" key="9">
    <source>
        <dbReference type="ARBA" id="ARBA00022833"/>
    </source>
</evidence>
<dbReference type="InterPro" id="IPR001841">
    <property type="entry name" value="Znf_RING"/>
</dbReference>
<evidence type="ECO:0000256" key="12">
    <source>
        <dbReference type="ARBA" id="ARBA00023242"/>
    </source>
</evidence>
<comment type="subcellular location">
    <subcellularLocation>
        <location evidence="2 14">Nucleus</location>
    </subcellularLocation>
</comment>
<evidence type="ECO:0000256" key="13">
    <source>
        <dbReference type="PROSITE-ProRule" id="PRU00175"/>
    </source>
</evidence>
<proteinExistence type="inferred from homology"/>
<reference evidence="18 19" key="1">
    <citation type="submission" date="2020-08" db="EMBL/GenBank/DDBJ databases">
        <title>Plant Genome Project.</title>
        <authorList>
            <person name="Zhang R.-G."/>
        </authorList>
    </citation>
    <scope>NUCLEOTIDE SEQUENCE [LARGE SCALE GENOMIC DNA]</scope>
    <source>
        <tissue evidence="18">Rhizome</tissue>
    </source>
</reference>
<comment type="catalytic activity">
    <reaction evidence="1 14">
        <text>S-ubiquitinyl-[E2 ubiquitin-conjugating enzyme]-L-cysteine + [acceptor protein]-L-lysine = [E2 ubiquitin-conjugating enzyme]-L-cysteine + N(6)-ubiquitinyl-[acceptor protein]-L-lysine.</text>
        <dbReference type="EC" id="2.3.2.27"/>
    </reaction>
</comment>
<dbReference type="AlphaFoldDB" id="A0A8J5HFX3"/>
<keyword evidence="9 14" id="KW-0862">Zinc</keyword>
<keyword evidence="12 14" id="KW-0539">Nucleus</keyword>
<dbReference type="InterPro" id="IPR018957">
    <property type="entry name" value="Znf_C3HC4_RING-type"/>
</dbReference>
<evidence type="ECO:0000256" key="7">
    <source>
        <dbReference type="ARBA" id="ARBA00022771"/>
    </source>
</evidence>
<evidence type="ECO:0000256" key="10">
    <source>
        <dbReference type="ARBA" id="ARBA00022853"/>
    </source>
</evidence>
<dbReference type="PROSITE" id="PS50089">
    <property type="entry name" value="ZF_RING_2"/>
    <property type="match status" value="1"/>
</dbReference>
<dbReference type="GO" id="GO:0008270">
    <property type="term" value="F:zinc ion binding"/>
    <property type="evidence" value="ECO:0007669"/>
    <property type="project" value="UniProtKB-KW"/>
</dbReference>